<feature type="compositionally biased region" description="Low complexity" evidence="1">
    <location>
        <begin position="255"/>
        <end position="273"/>
    </location>
</feature>
<dbReference type="InterPro" id="IPR034753">
    <property type="entry name" value="hSac2"/>
</dbReference>
<dbReference type="PANTHER" id="PTHR45662">
    <property type="entry name" value="PHOSPHATIDYLINOSITIDE PHOSPHATASE SAC1"/>
    <property type="match status" value="1"/>
</dbReference>
<feature type="compositionally biased region" description="Low complexity" evidence="1">
    <location>
        <begin position="653"/>
        <end position="674"/>
    </location>
</feature>
<sequence length="1076" mass="117722">MPGLARKVVICAAVDGLILHPLSHKKDQRPSPSVKIRYGDAVLSTTSRDPAAEAAKSIPSFEAFGIVGLILVSKFSYLVSITKRQQVATVRGCPVYVVTEVALTPCASYGEARSSVENTIESLKERPRSYITDEESESEADHNSHHGYDEDIGGSLWVDDIGDDHEMKHEENKIDTSKLAPPTKGHNPSNSIAEDVISRRGSYGRFAQRWFSRSGWLQEQKRLMGLTGSNKSIEVDEEAVSDQAGTTTASNADNPATEAPSTSEPPSSAAAATVPGEHPTADPPTTDAAATDTASSTPPMKPADSTSEDSAVISLLPKLLRTAQMLFGASRSFYFSYDYDITRSVAKQPKARWNDLPLHKLVDTNYFWNRHAMQPFIDAGADVLSLPLMQGFVGQRSFVVDSNPPQVDEGAKDSVELSDFAYRGSAGASRATSPPQATSAQSSVVEIERRASEKQFDVTLISRRSVRRAGLRYLRRGVDEDGNVANAVETEQILSPSVVNQLAESQPLPEQPISKTYSFVQVRGSIPLFWTQSPFSLKPVPVIQHSLELNFGALKNHFDGLRREYDSLQVVNLVEKHGVEAALGTQFERSVQRYNEEASSIPGEITLPFEWFDFHSACKGMKFENVSLLMGRLSKKIEQLGSTMEETGGGTETDGTSSPSGTISSSTGSHGAGSIVQKQKGVLRTNCMDCLDRTNVCQSSFAKFMLDTQLKEQGFDMAAQHDQENAWFNTLWADNGDAVSKQYASTAAMKGDYTRTRKRDYRGALTDAGLSLTRFFNGVVNDFFLQTTIDFLLGNVTDKIFDEFEANMMTKDPAMSMQKMREQAIDLCQRRVVADESEEFIGGWTLIAPHDADTSLTTPPFEEVVLLVTDAALYLCRFDWNLDKLSSFERVELSHVDKITIGTYIASTVSPMQMDEKRNVGFLVTYRPGRDDILRINTRSLSSMYLGDSDVANVGEHSTSSAAEALSTSIASFLNIRPTSPPAKRLAFKALNAESSLAPSATSSAAEHAIKRTEKDQVMSIASEIERLVLMSRPVAAGAEHKTIIEKGDIVSLAEARKSTGLLGHLGHSLKKLVWA</sequence>
<evidence type="ECO:0000256" key="1">
    <source>
        <dbReference type="SAM" id="MobiDB-lite"/>
    </source>
</evidence>
<evidence type="ECO:0000259" key="3">
    <source>
        <dbReference type="PROSITE" id="PS51791"/>
    </source>
</evidence>
<dbReference type="PANTHER" id="PTHR45662:SF7">
    <property type="entry name" value="SACI DOMAIN PROTEIN (AFU_ORTHOLOGUE AFUA_1G15890)"/>
    <property type="match status" value="1"/>
</dbReference>
<dbReference type="Pfam" id="PF02383">
    <property type="entry name" value="Syja_N"/>
    <property type="match status" value="1"/>
</dbReference>
<dbReference type="PROSITE" id="PS51791">
    <property type="entry name" value="HSAC2"/>
    <property type="match status" value="1"/>
</dbReference>
<name>A0ABP0BTG8_9PEZI</name>
<evidence type="ECO:0008006" key="6">
    <source>
        <dbReference type="Google" id="ProtNLM"/>
    </source>
</evidence>
<dbReference type="Proteomes" id="UP001642405">
    <property type="component" value="Unassembled WGS sequence"/>
</dbReference>
<dbReference type="Pfam" id="PF12456">
    <property type="entry name" value="hSac2"/>
    <property type="match status" value="1"/>
</dbReference>
<accession>A0ABP0BTG8</accession>
<dbReference type="EMBL" id="CAWUHB010000026">
    <property type="protein sequence ID" value="CAK7222797.1"/>
    <property type="molecule type" value="Genomic_DNA"/>
</dbReference>
<dbReference type="PROSITE" id="PS50275">
    <property type="entry name" value="SAC"/>
    <property type="match status" value="1"/>
</dbReference>
<evidence type="ECO:0000259" key="2">
    <source>
        <dbReference type="PROSITE" id="PS50275"/>
    </source>
</evidence>
<feature type="region of interest" description="Disordered" evidence="1">
    <location>
        <begin position="644"/>
        <end position="675"/>
    </location>
</feature>
<keyword evidence="5" id="KW-1185">Reference proteome</keyword>
<feature type="domain" description="HSac2" evidence="3">
    <location>
        <begin position="815"/>
        <end position="974"/>
    </location>
</feature>
<proteinExistence type="predicted"/>
<evidence type="ECO:0000313" key="5">
    <source>
        <dbReference type="Proteomes" id="UP001642405"/>
    </source>
</evidence>
<protein>
    <recommendedName>
        <fullName evidence="6">Sca1-like protein</fullName>
    </recommendedName>
</protein>
<feature type="compositionally biased region" description="Low complexity" evidence="1">
    <location>
        <begin position="283"/>
        <end position="298"/>
    </location>
</feature>
<dbReference type="InterPro" id="IPR002013">
    <property type="entry name" value="SAC_dom"/>
</dbReference>
<feature type="region of interest" description="Disordered" evidence="1">
    <location>
        <begin position="170"/>
        <end position="196"/>
    </location>
</feature>
<comment type="caution">
    <text evidence="4">The sequence shown here is derived from an EMBL/GenBank/DDBJ whole genome shotgun (WGS) entry which is preliminary data.</text>
</comment>
<dbReference type="InterPro" id="IPR022158">
    <property type="entry name" value="Inositol_phosphatase"/>
</dbReference>
<feature type="domain" description="SAC" evidence="2">
    <location>
        <begin position="330"/>
        <end position="745"/>
    </location>
</feature>
<feature type="compositionally biased region" description="Basic and acidic residues" evidence="1">
    <location>
        <begin position="139"/>
        <end position="149"/>
    </location>
</feature>
<reference evidence="4 5" key="1">
    <citation type="submission" date="2024-01" db="EMBL/GenBank/DDBJ databases">
        <authorList>
            <person name="Allen C."/>
            <person name="Tagirdzhanova G."/>
        </authorList>
    </citation>
    <scope>NUCLEOTIDE SEQUENCE [LARGE SCALE GENOMIC DNA]</scope>
</reference>
<feature type="region of interest" description="Disordered" evidence="1">
    <location>
        <begin position="237"/>
        <end position="308"/>
    </location>
</feature>
<gene>
    <name evidence="4" type="ORF">SCUCBS95973_004958</name>
</gene>
<feature type="compositionally biased region" description="Polar residues" evidence="1">
    <location>
        <begin position="243"/>
        <end position="254"/>
    </location>
</feature>
<evidence type="ECO:0000313" key="4">
    <source>
        <dbReference type="EMBL" id="CAK7222797.1"/>
    </source>
</evidence>
<organism evidence="4 5">
    <name type="scientific">Sporothrix curviconia</name>
    <dbReference type="NCBI Taxonomy" id="1260050"/>
    <lineage>
        <taxon>Eukaryota</taxon>
        <taxon>Fungi</taxon>
        <taxon>Dikarya</taxon>
        <taxon>Ascomycota</taxon>
        <taxon>Pezizomycotina</taxon>
        <taxon>Sordariomycetes</taxon>
        <taxon>Sordariomycetidae</taxon>
        <taxon>Ophiostomatales</taxon>
        <taxon>Ophiostomataceae</taxon>
        <taxon>Sporothrix</taxon>
    </lineage>
</organism>
<feature type="region of interest" description="Disordered" evidence="1">
    <location>
        <begin position="124"/>
        <end position="155"/>
    </location>
</feature>